<dbReference type="Gene3D" id="3.40.50.1820">
    <property type="entry name" value="alpha/beta hydrolase"/>
    <property type="match status" value="1"/>
</dbReference>
<dbReference type="Pfam" id="PF05990">
    <property type="entry name" value="DUF900"/>
    <property type="match status" value="1"/>
</dbReference>
<organism evidence="1 2">
    <name type="scientific">Roseibium aggregatum</name>
    <dbReference type="NCBI Taxonomy" id="187304"/>
    <lineage>
        <taxon>Bacteria</taxon>
        <taxon>Pseudomonadati</taxon>
        <taxon>Pseudomonadota</taxon>
        <taxon>Alphaproteobacteria</taxon>
        <taxon>Hyphomicrobiales</taxon>
        <taxon>Stappiaceae</taxon>
        <taxon>Roseibium</taxon>
    </lineage>
</organism>
<dbReference type="STRING" id="187304.B0E33_28285"/>
<accession>A0A0M6XY39</accession>
<keyword evidence="1" id="KW-0378">Hydrolase</keyword>
<dbReference type="InterPro" id="IPR029058">
    <property type="entry name" value="AB_hydrolase_fold"/>
</dbReference>
<dbReference type="Proteomes" id="UP000048926">
    <property type="component" value="Unassembled WGS sequence"/>
</dbReference>
<reference evidence="2" key="1">
    <citation type="submission" date="2015-07" db="EMBL/GenBank/DDBJ databases">
        <authorList>
            <person name="Rodrigo-Torres Lidia"/>
            <person name="Arahal R.David."/>
        </authorList>
    </citation>
    <scope>NUCLEOTIDE SEQUENCE [LARGE SCALE GENOMIC DNA]</scope>
    <source>
        <strain evidence="2">CECT 4801</strain>
    </source>
</reference>
<evidence type="ECO:0000313" key="1">
    <source>
        <dbReference type="EMBL" id="CTQ41938.1"/>
    </source>
</evidence>
<keyword evidence="2" id="KW-1185">Reference proteome</keyword>
<dbReference type="PANTHER" id="PTHR36513">
    <property type="entry name" value="ABC TRANSMEMBRANE TYPE-1 DOMAIN-CONTAINING PROTEIN"/>
    <property type="match status" value="1"/>
</dbReference>
<name>A0A0M6XY39_9HYPH</name>
<sequence>MSVSGNSVRREATGLRAATLLIVFAILSACSGRPEVGALALNEDPVVGARVNDILIVTTRQRDDRPDTYFSGERSAAVNYAEASISVPPSHKPGQIEWPESLPGNPKTDFVARKADYIADKAVFRRSVNARLASLPRGERDIMLFIHGYNTRFPEGLYRFAQIVNDSQFQGVPVLFTWASRGKLQDYVYDLNSAAIARGALEETLVELAKTNADNITILAHSMGNWLLMETAVQARPENRRLVAKHVNDIILAAPDIDIDLFKTQLKRIGPMPRPFTVIVSRDDKALRISRTIAGGKERVGAFSNDQELAELGAVVIDVTELESLDSTNHSKFAQLAQLQPDLRKALGSSALGSGADHNRGANLGDDLGSFVGTTAQAAVTLPIKVITAPFTYASGGY</sequence>
<dbReference type="InterPro" id="IPR014586">
    <property type="entry name" value="UCP033909"/>
</dbReference>
<dbReference type="AlphaFoldDB" id="A0A0M6XY39"/>
<dbReference type="OrthoDB" id="9797755at2"/>
<dbReference type="InterPro" id="IPR010297">
    <property type="entry name" value="DUF900_hydrolase"/>
</dbReference>
<dbReference type="SUPFAM" id="SSF53474">
    <property type="entry name" value="alpha/beta-Hydrolases"/>
    <property type="match status" value="1"/>
</dbReference>
<proteinExistence type="predicted"/>
<gene>
    <name evidence="1" type="ORF">LAL4801_00358</name>
</gene>
<dbReference type="PANTHER" id="PTHR36513:SF1">
    <property type="entry name" value="TRANSMEMBRANE PROTEIN"/>
    <property type="match status" value="1"/>
</dbReference>
<dbReference type="EMBL" id="CXST01000001">
    <property type="protein sequence ID" value="CTQ41938.1"/>
    <property type="molecule type" value="Genomic_DNA"/>
</dbReference>
<dbReference type="PIRSF" id="PIRSF033909">
    <property type="entry name" value="UCP033909"/>
    <property type="match status" value="1"/>
</dbReference>
<protein>
    <submittedName>
        <fullName evidence="1">Putative esterase of the alpha/beta hydrolase fold protein</fullName>
    </submittedName>
</protein>
<dbReference type="GO" id="GO:0016787">
    <property type="term" value="F:hydrolase activity"/>
    <property type="evidence" value="ECO:0007669"/>
    <property type="project" value="UniProtKB-KW"/>
</dbReference>
<evidence type="ECO:0000313" key="2">
    <source>
        <dbReference type="Proteomes" id="UP000048926"/>
    </source>
</evidence>